<dbReference type="RefSeq" id="WP_265508157.1">
    <property type="nucleotide sequence ID" value="NZ_JAOTBE010000059.1"/>
</dbReference>
<reference evidence="2 3" key="1">
    <citation type="submission" date="2024-09" db="EMBL/GenBank/DDBJ databases">
        <authorList>
            <person name="Sun Q."/>
            <person name="Mori K."/>
        </authorList>
    </citation>
    <scope>NUCLEOTIDE SEQUENCE [LARGE SCALE GENOMIC DNA]</scope>
    <source>
        <strain evidence="2 3">CCM 7904</strain>
    </source>
</reference>
<dbReference type="EMBL" id="JBHLWQ010000048">
    <property type="protein sequence ID" value="MFC0199569.1"/>
    <property type="molecule type" value="Genomic_DNA"/>
</dbReference>
<gene>
    <name evidence="2" type="ORF">ACFFIZ_04395</name>
</gene>
<keyword evidence="3" id="KW-1185">Reference proteome</keyword>
<proteinExistence type="predicted"/>
<name>A0ABV6CFS3_9RHOB</name>
<organism evidence="2 3">
    <name type="scientific">Paracoccus rhizosphaerae</name>
    <dbReference type="NCBI Taxonomy" id="1133347"/>
    <lineage>
        <taxon>Bacteria</taxon>
        <taxon>Pseudomonadati</taxon>
        <taxon>Pseudomonadota</taxon>
        <taxon>Alphaproteobacteria</taxon>
        <taxon>Rhodobacterales</taxon>
        <taxon>Paracoccaceae</taxon>
        <taxon>Paracoccus</taxon>
    </lineage>
</organism>
<feature type="compositionally biased region" description="Basic and acidic residues" evidence="1">
    <location>
        <begin position="49"/>
        <end position="70"/>
    </location>
</feature>
<evidence type="ECO:0000313" key="2">
    <source>
        <dbReference type="EMBL" id="MFC0199569.1"/>
    </source>
</evidence>
<dbReference type="Proteomes" id="UP001589795">
    <property type="component" value="Unassembled WGS sequence"/>
</dbReference>
<evidence type="ECO:0000313" key="3">
    <source>
        <dbReference type="Proteomes" id="UP001589795"/>
    </source>
</evidence>
<feature type="region of interest" description="Disordered" evidence="1">
    <location>
        <begin position="47"/>
        <end position="103"/>
    </location>
</feature>
<comment type="caution">
    <text evidence="2">The sequence shown here is derived from an EMBL/GenBank/DDBJ whole genome shotgun (WGS) entry which is preliminary data.</text>
</comment>
<accession>A0ABV6CFS3</accession>
<sequence>MRSTLHWGNIPMGLQIARWKNRAAVMVKPSIGRRLRQGGIPFFIQSINMEEKANGKRNSRDTDRPEHHEAPGSARKNSLRDDKTAQEKRNASRLHQLARTGRK</sequence>
<protein>
    <submittedName>
        <fullName evidence="2">Uncharacterized protein</fullName>
    </submittedName>
</protein>
<evidence type="ECO:0000256" key="1">
    <source>
        <dbReference type="SAM" id="MobiDB-lite"/>
    </source>
</evidence>
<feature type="compositionally biased region" description="Basic and acidic residues" evidence="1">
    <location>
        <begin position="78"/>
        <end position="90"/>
    </location>
</feature>